<accession>A0A2R6P1V1</accession>
<evidence type="ECO:0000313" key="2">
    <source>
        <dbReference type="Proteomes" id="UP000186601"/>
    </source>
</evidence>
<protein>
    <submittedName>
        <fullName evidence="1">Uncharacterized protein</fullName>
    </submittedName>
</protein>
<dbReference type="EMBL" id="MLYV02000551">
    <property type="protein sequence ID" value="PSR83793.1"/>
    <property type="molecule type" value="Genomic_DNA"/>
</dbReference>
<evidence type="ECO:0000313" key="1">
    <source>
        <dbReference type="EMBL" id="PSR83793.1"/>
    </source>
</evidence>
<sequence length="122" mass="14144">MSKWVTVNIVKNPYKAQDEIEAAYVEKNFPDNITDPFPYKFKPGDRALARVKDAGECWQNVKVIEVTRLDETTYQGWCVWEVKADWKALDGTRMAPRNFYPARDGDIKPYSTTMASLAYKNR</sequence>
<dbReference type="Proteomes" id="UP000186601">
    <property type="component" value="Unassembled WGS sequence"/>
</dbReference>
<organism evidence="1 2">
    <name type="scientific">Hermanssonia centrifuga</name>
    <dbReference type="NCBI Taxonomy" id="98765"/>
    <lineage>
        <taxon>Eukaryota</taxon>
        <taxon>Fungi</taxon>
        <taxon>Dikarya</taxon>
        <taxon>Basidiomycota</taxon>
        <taxon>Agaricomycotina</taxon>
        <taxon>Agaricomycetes</taxon>
        <taxon>Polyporales</taxon>
        <taxon>Meruliaceae</taxon>
        <taxon>Hermanssonia</taxon>
    </lineage>
</organism>
<name>A0A2R6P1V1_9APHY</name>
<gene>
    <name evidence="1" type="ORF">PHLCEN_2v5607</name>
</gene>
<reference evidence="1 2" key="1">
    <citation type="submission" date="2018-02" db="EMBL/GenBank/DDBJ databases">
        <title>Genome sequence of the basidiomycete white-rot fungus Phlebia centrifuga.</title>
        <authorList>
            <person name="Granchi Z."/>
            <person name="Peng M."/>
            <person name="de Vries R.P."/>
            <person name="Hilden K."/>
            <person name="Makela M.R."/>
            <person name="Grigoriev I."/>
            <person name="Riley R."/>
        </authorList>
    </citation>
    <scope>NUCLEOTIDE SEQUENCE [LARGE SCALE GENOMIC DNA]</scope>
    <source>
        <strain evidence="1 2">FBCC195</strain>
    </source>
</reference>
<comment type="caution">
    <text evidence="1">The sequence shown here is derived from an EMBL/GenBank/DDBJ whole genome shotgun (WGS) entry which is preliminary data.</text>
</comment>
<keyword evidence="2" id="KW-1185">Reference proteome</keyword>
<proteinExistence type="predicted"/>
<dbReference type="AlphaFoldDB" id="A0A2R6P1V1"/>